<protein>
    <submittedName>
        <fullName evidence="3">Uncharacterized protein DUF2786</fullName>
    </submittedName>
</protein>
<dbReference type="OrthoDB" id="7275531at2"/>
<reference evidence="3 4" key="1">
    <citation type="submission" date="2019-03" db="EMBL/GenBank/DDBJ databases">
        <title>Genomic Encyclopedia of Type Strains, Phase IV (KMG-IV): sequencing the most valuable type-strain genomes for metagenomic binning, comparative biology and taxonomic classification.</title>
        <authorList>
            <person name="Goeker M."/>
        </authorList>
    </citation>
    <scope>NUCLEOTIDE SEQUENCE [LARGE SCALE GENOMIC DNA]</scope>
    <source>
        <strain evidence="3 4">DSM 7445</strain>
    </source>
</reference>
<dbReference type="Proteomes" id="UP000295382">
    <property type="component" value="Unassembled WGS sequence"/>
</dbReference>
<dbReference type="AlphaFoldDB" id="A0A4R3I1B5"/>
<evidence type="ECO:0000259" key="2">
    <source>
        <dbReference type="Pfam" id="PF23771"/>
    </source>
</evidence>
<dbReference type="InterPro" id="IPR024498">
    <property type="entry name" value="DUF2786"/>
</dbReference>
<evidence type="ECO:0000259" key="1">
    <source>
        <dbReference type="Pfam" id="PF10979"/>
    </source>
</evidence>
<organism evidence="3 4">
    <name type="scientific">Paucimonas lemoignei</name>
    <name type="common">Pseudomonas lemoignei</name>
    <dbReference type="NCBI Taxonomy" id="29443"/>
    <lineage>
        <taxon>Bacteria</taxon>
        <taxon>Pseudomonadati</taxon>
        <taxon>Pseudomonadota</taxon>
        <taxon>Betaproteobacteria</taxon>
        <taxon>Burkholderiales</taxon>
        <taxon>Burkholderiaceae</taxon>
        <taxon>Paucimonas</taxon>
    </lineage>
</organism>
<accession>A0A4R3I1B5</accession>
<feature type="domain" description="DUF2786" evidence="1">
    <location>
        <begin position="6"/>
        <end position="42"/>
    </location>
</feature>
<dbReference type="Pfam" id="PF10979">
    <property type="entry name" value="DUF2786"/>
    <property type="match status" value="1"/>
</dbReference>
<dbReference type="InterPro" id="IPR055592">
    <property type="entry name" value="DUF7168"/>
</dbReference>
<keyword evidence="4" id="KW-1185">Reference proteome</keyword>
<sequence>MDKNTALNKIKKCLRLAKSANEHEAAAALRQAQKLMAEHGVSADDIEMMEVSEQMARATSSRIINWEAALAGRVAAAFGCEVIACRRRTFMRPTLYYSFIGCGAAPEVAQYAFTVLLRQCKAARAAHIKIQPRSCKPATKTARGDVFAYAWVVAVASLIDSFSQSEANTNAIALYKAAHFPNAGKSEVTDRVTGRNIRNADAEAGYEAGKAAQLNRGVSGMEERKALQA</sequence>
<proteinExistence type="predicted"/>
<comment type="caution">
    <text evidence="3">The sequence shown here is derived from an EMBL/GenBank/DDBJ whole genome shotgun (WGS) entry which is preliminary data.</text>
</comment>
<dbReference type="RefSeq" id="WP_132257563.1">
    <property type="nucleotide sequence ID" value="NZ_SLZQ01000002.1"/>
</dbReference>
<dbReference type="Pfam" id="PF23771">
    <property type="entry name" value="DUF7168"/>
    <property type="match status" value="1"/>
</dbReference>
<evidence type="ECO:0000313" key="4">
    <source>
        <dbReference type="Proteomes" id="UP000295382"/>
    </source>
</evidence>
<feature type="domain" description="DUF7168" evidence="2">
    <location>
        <begin position="44"/>
        <end position="190"/>
    </location>
</feature>
<dbReference type="InterPro" id="IPR016868">
    <property type="entry name" value="Phage_B3_Orf5"/>
</dbReference>
<dbReference type="PIRSF" id="PIRSF028111">
    <property type="entry name" value="UCP028111"/>
    <property type="match status" value="1"/>
</dbReference>
<evidence type="ECO:0000313" key="3">
    <source>
        <dbReference type="EMBL" id="TCS38491.1"/>
    </source>
</evidence>
<name>A0A4R3I1B5_PAULE</name>
<gene>
    <name evidence="3" type="ORF">EDC30_102230</name>
</gene>
<dbReference type="EMBL" id="SLZQ01000002">
    <property type="protein sequence ID" value="TCS38491.1"/>
    <property type="molecule type" value="Genomic_DNA"/>
</dbReference>